<evidence type="ECO:0000313" key="2">
    <source>
        <dbReference type="Proteomes" id="UP001055879"/>
    </source>
</evidence>
<proteinExistence type="predicted"/>
<comment type="caution">
    <text evidence="1">The sequence shown here is derived from an EMBL/GenBank/DDBJ whole genome shotgun (WGS) entry which is preliminary data.</text>
</comment>
<gene>
    <name evidence="1" type="ORF">L6452_06917</name>
</gene>
<name>A0ACB9EKN2_ARCLA</name>
<accession>A0ACB9EKN2</accession>
<dbReference type="Proteomes" id="UP001055879">
    <property type="component" value="Linkage Group LG02"/>
</dbReference>
<reference evidence="2" key="1">
    <citation type="journal article" date="2022" name="Mol. Ecol. Resour.">
        <title>The genomes of chicory, endive, great burdock and yacon provide insights into Asteraceae palaeo-polyploidization history and plant inulin production.</title>
        <authorList>
            <person name="Fan W."/>
            <person name="Wang S."/>
            <person name="Wang H."/>
            <person name="Wang A."/>
            <person name="Jiang F."/>
            <person name="Liu H."/>
            <person name="Zhao H."/>
            <person name="Xu D."/>
            <person name="Zhang Y."/>
        </authorList>
    </citation>
    <scope>NUCLEOTIDE SEQUENCE [LARGE SCALE GENOMIC DNA]</scope>
    <source>
        <strain evidence="2">cv. Niubang</strain>
    </source>
</reference>
<sequence>MEVGGLWRIFKSYGVVIDIYMERRRLDCGKRFGFVEIGSSNLERTLNNIWVGSYKLRAFSVEKSEGRAEKEVVRKRVTRRQTEVLIHRDAGGIRHVGGQSYASVLRGRQAISQFWRLIPNLWRRKF</sequence>
<evidence type="ECO:0000313" key="1">
    <source>
        <dbReference type="EMBL" id="KAI3759246.1"/>
    </source>
</evidence>
<reference evidence="1 2" key="2">
    <citation type="journal article" date="2022" name="Mol. Ecol. Resour.">
        <title>The genomes of chicory, endive, great burdock and yacon provide insights into Asteraceae paleo-polyploidization history and plant inulin production.</title>
        <authorList>
            <person name="Fan W."/>
            <person name="Wang S."/>
            <person name="Wang H."/>
            <person name="Wang A."/>
            <person name="Jiang F."/>
            <person name="Liu H."/>
            <person name="Zhao H."/>
            <person name="Xu D."/>
            <person name="Zhang Y."/>
        </authorList>
    </citation>
    <scope>NUCLEOTIDE SEQUENCE [LARGE SCALE GENOMIC DNA]</scope>
    <source>
        <strain evidence="2">cv. Niubang</strain>
    </source>
</reference>
<dbReference type="EMBL" id="CM042048">
    <property type="protein sequence ID" value="KAI3759246.1"/>
    <property type="molecule type" value="Genomic_DNA"/>
</dbReference>
<keyword evidence="2" id="KW-1185">Reference proteome</keyword>
<organism evidence="1 2">
    <name type="scientific">Arctium lappa</name>
    <name type="common">Greater burdock</name>
    <name type="synonym">Lappa major</name>
    <dbReference type="NCBI Taxonomy" id="4217"/>
    <lineage>
        <taxon>Eukaryota</taxon>
        <taxon>Viridiplantae</taxon>
        <taxon>Streptophyta</taxon>
        <taxon>Embryophyta</taxon>
        <taxon>Tracheophyta</taxon>
        <taxon>Spermatophyta</taxon>
        <taxon>Magnoliopsida</taxon>
        <taxon>eudicotyledons</taxon>
        <taxon>Gunneridae</taxon>
        <taxon>Pentapetalae</taxon>
        <taxon>asterids</taxon>
        <taxon>campanulids</taxon>
        <taxon>Asterales</taxon>
        <taxon>Asteraceae</taxon>
        <taxon>Carduoideae</taxon>
        <taxon>Cardueae</taxon>
        <taxon>Arctiinae</taxon>
        <taxon>Arctium</taxon>
    </lineage>
</organism>
<protein>
    <submittedName>
        <fullName evidence="1">Uncharacterized protein</fullName>
    </submittedName>
</protein>